<feature type="domain" description="SLS1 first KH" evidence="2">
    <location>
        <begin position="335"/>
        <end position="392"/>
    </location>
</feature>
<dbReference type="InterPro" id="IPR048401">
    <property type="entry name" value="SLS1_C"/>
</dbReference>
<proteinExistence type="predicted"/>
<feature type="compositionally biased region" description="Acidic residues" evidence="1">
    <location>
        <begin position="113"/>
        <end position="122"/>
    </location>
</feature>
<evidence type="ECO:0000313" key="5">
    <source>
        <dbReference type="EMBL" id="KAK1731525.1"/>
    </source>
</evidence>
<feature type="region of interest" description="Disordered" evidence="1">
    <location>
        <begin position="77"/>
        <end position="140"/>
    </location>
</feature>
<reference evidence="5" key="1">
    <citation type="submission" date="2021-12" db="EMBL/GenBank/DDBJ databases">
        <title>Comparative genomics, transcriptomics and evolutionary studies reveal genomic signatures of adaptation to plant cell wall in hemibiotrophic fungi.</title>
        <authorList>
            <consortium name="DOE Joint Genome Institute"/>
            <person name="Baroncelli R."/>
            <person name="Diaz J.F."/>
            <person name="Benocci T."/>
            <person name="Peng M."/>
            <person name="Battaglia E."/>
            <person name="Haridas S."/>
            <person name="Andreopoulos W."/>
            <person name="Labutti K."/>
            <person name="Pangilinan J."/>
            <person name="Floch G.L."/>
            <person name="Makela M.R."/>
            <person name="Henrissat B."/>
            <person name="Grigoriev I.V."/>
            <person name="Crouch J.A."/>
            <person name="De Vries R.P."/>
            <person name="Sukno S.A."/>
            <person name="Thon M.R."/>
        </authorList>
    </citation>
    <scope>NUCLEOTIDE SEQUENCE</scope>
    <source>
        <strain evidence="5">CBS 112980</strain>
    </source>
</reference>
<dbReference type="GeneID" id="85390815"/>
<dbReference type="InterPro" id="IPR048400">
    <property type="entry name" value="SLS1_N"/>
</dbReference>
<evidence type="ECO:0000256" key="1">
    <source>
        <dbReference type="SAM" id="MobiDB-lite"/>
    </source>
</evidence>
<organism evidence="5 6">
    <name type="scientific">Glomerella acutata</name>
    <name type="common">Colletotrichum acutatum</name>
    <dbReference type="NCBI Taxonomy" id="27357"/>
    <lineage>
        <taxon>Eukaryota</taxon>
        <taxon>Fungi</taxon>
        <taxon>Dikarya</taxon>
        <taxon>Ascomycota</taxon>
        <taxon>Pezizomycotina</taxon>
        <taxon>Sordariomycetes</taxon>
        <taxon>Hypocreomycetidae</taxon>
        <taxon>Glomerellales</taxon>
        <taxon>Glomerellaceae</taxon>
        <taxon>Colletotrichum</taxon>
        <taxon>Colletotrichum acutatum species complex</taxon>
    </lineage>
</organism>
<feature type="domain" description="SLS1 N-terminal" evidence="3">
    <location>
        <begin position="217"/>
        <end position="320"/>
    </location>
</feature>
<keyword evidence="6" id="KW-1185">Reference proteome</keyword>
<evidence type="ECO:0000259" key="4">
    <source>
        <dbReference type="Pfam" id="PF20778"/>
    </source>
</evidence>
<name>A0AAD8XPY1_GLOAC</name>
<dbReference type="AlphaFoldDB" id="A0AAD8XPY1"/>
<feature type="region of interest" description="Disordered" evidence="1">
    <location>
        <begin position="856"/>
        <end position="915"/>
    </location>
</feature>
<dbReference type="Pfam" id="PF20776">
    <property type="entry name" value="SLS1_N"/>
    <property type="match status" value="1"/>
</dbReference>
<dbReference type="EMBL" id="JAHMHS010000002">
    <property type="protein sequence ID" value="KAK1731525.1"/>
    <property type="molecule type" value="Genomic_DNA"/>
</dbReference>
<feature type="domain" description="SLS1 C-terminal" evidence="4">
    <location>
        <begin position="499"/>
        <end position="800"/>
    </location>
</feature>
<evidence type="ECO:0000313" key="6">
    <source>
        <dbReference type="Proteomes" id="UP001244207"/>
    </source>
</evidence>
<comment type="caution">
    <text evidence="5">The sequence shown here is derived from an EMBL/GenBank/DDBJ whole genome shotgun (WGS) entry which is preliminary data.</text>
</comment>
<feature type="compositionally biased region" description="Basic and acidic residues" evidence="1">
    <location>
        <begin position="902"/>
        <end position="915"/>
    </location>
</feature>
<feature type="compositionally biased region" description="Acidic residues" evidence="1">
    <location>
        <begin position="861"/>
        <end position="872"/>
    </location>
</feature>
<gene>
    <name evidence="5" type="ORF">BDZ83DRAFT_597790</name>
</gene>
<dbReference type="GO" id="GO:0005743">
    <property type="term" value="C:mitochondrial inner membrane"/>
    <property type="evidence" value="ECO:0007669"/>
    <property type="project" value="InterPro"/>
</dbReference>
<protein>
    <submittedName>
        <fullName evidence="5">Mitochondrial inner-membrane-bound regulator-domain-containing protein</fullName>
    </submittedName>
</protein>
<dbReference type="Proteomes" id="UP001244207">
    <property type="component" value="Unassembled WGS sequence"/>
</dbReference>
<dbReference type="InterPro" id="IPR032741">
    <property type="entry name" value="Sls1_KH-1"/>
</dbReference>
<dbReference type="Pfam" id="PF14611">
    <property type="entry name" value="KH_SLS1_1"/>
    <property type="match status" value="1"/>
</dbReference>
<feature type="compositionally biased region" description="Basic and acidic residues" evidence="1">
    <location>
        <begin position="77"/>
        <end position="103"/>
    </location>
</feature>
<dbReference type="Pfam" id="PF20778">
    <property type="entry name" value="SLS1_C"/>
    <property type="match status" value="1"/>
</dbReference>
<evidence type="ECO:0000259" key="2">
    <source>
        <dbReference type="Pfam" id="PF14611"/>
    </source>
</evidence>
<accession>A0AAD8XPY1</accession>
<sequence>MVVCSQRHVNAHIALSCVSFFQMISRAVFARGVCLRCQLRILDRPRAHSSLRIAHFRTQPLERRTYSSESAWERLTRISEGRDEEPPSKQEPEIDVSSKKDKLSQASPKTVEEDGASIETEPEAPTLPRGPTKRSSPLLTRYYIGEDPLDRLSRRRVGNRSVYLQSEALDVDMLGEKAQAIVMRDMRRSHRDIKQLPVEELIPEAFDISQSLASEDKDLTMEEALSNLEEIRPSDPIVSYDDFYTLLDVLINGFTVAQLRAYVSRANARAATTPKEKTKQLYDSVEVLTPWTPVASVEIDGSAKERLGLTLMLEAWRLTMREIVDGQGYLSGRIDERFFALLTNQEQRLDAIREAYLDPGETIDISDSILKINATKAKTQAILQRLDEASKAIIVKNFKADWLANSDVDGKFLWNLGQLTNTFIDRQKRKEIEVSWIKHGNTEVAFGEQVDQDETGEQLGHIVQRLLHSALFPREQSITLKHESNVKKARLVAEPRGNEKLSWKERLTQWSRWVKQAGRENSTDKAFTITESDVLPLPLTNKAPTLDSDAPWSKPYVSTIASFGQILHKYDEGSFTIAKAAKAKNHIFSPTSPPPAGLAPIVESVTSANPETPIITTLLLHFRPHPSMAKETARSLPDLLELHLTVPDDLPEGPLAWNATPKRLVATLSQTFTDVAYPSEPVDLRLSQPLVSTMSPEALETSAFREYIEAAKLDLLEGRLRPPPEVELSGLPAAEDDSNVSGPVKYMFAGLEMRRTLEVGYEGHKIQLASIEAGLHGGRRSQMNFEAVPPPADASLSKYEQKAYARKYLDIAEDFVRGGVVKWIGERDLAREFKEVEDTTAAAVEDIEVAEAGEEQAIGESELDDPAEQLEAEEGKAEIPVEDNAEASANEVVETSGSGEAETPKKDDLLKPCTN</sequence>
<evidence type="ECO:0000259" key="3">
    <source>
        <dbReference type="Pfam" id="PF20776"/>
    </source>
</evidence>
<dbReference type="RefSeq" id="XP_060371580.1">
    <property type="nucleotide sequence ID" value="XM_060506916.1"/>
</dbReference>